<dbReference type="PANTHER" id="PTHR30244:SF36">
    <property type="entry name" value="3-OXO-GLUCOSE-6-PHOSPHATE:GLUTAMATE AMINOTRANSFERASE"/>
    <property type="match status" value="1"/>
</dbReference>
<proteinExistence type="inferred from homology"/>
<dbReference type="RefSeq" id="WP_131759661.1">
    <property type="nucleotide sequence ID" value="NZ_CAACUY010000086.1"/>
</dbReference>
<evidence type="ECO:0000256" key="4">
    <source>
        <dbReference type="SAM" id="MobiDB-lite"/>
    </source>
</evidence>
<keyword evidence="5" id="KW-0808">Transferase</keyword>
<dbReference type="EMBL" id="JBHTGP010000013">
    <property type="protein sequence ID" value="MFD0688156.1"/>
    <property type="molecule type" value="Genomic_DNA"/>
</dbReference>
<dbReference type="InterPro" id="IPR015422">
    <property type="entry name" value="PyrdxlP-dep_Trfase_small"/>
</dbReference>
<dbReference type="InterPro" id="IPR000653">
    <property type="entry name" value="DegT/StrS_aminotransferase"/>
</dbReference>
<dbReference type="InterPro" id="IPR015421">
    <property type="entry name" value="PyrdxlP-dep_Trfase_major"/>
</dbReference>
<keyword evidence="1 3" id="KW-0663">Pyridoxal phosphate</keyword>
<evidence type="ECO:0000256" key="1">
    <source>
        <dbReference type="ARBA" id="ARBA00022898"/>
    </source>
</evidence>
<dbReference type="InterPro" id="IPR015424">
    <property type="entry name" value="PyrdxlP-dep_Trfase"/>
</dbReference>
<evidence type="ECO:0000256" key="3">
    <source>
        <dbReference type="RuleBase" id="RU004508"/>
    </source>
</evidence>
<keyword evidence="6" id="KW-1185">Reference proteome</keyword>
<feature type="region of interest" description="Disordered" evidence="4">
    <location>
        <begin position="1"/>
        <end position="22"/>
    </location>
</feature>
<dbReference type="Gene3D" id="3.90.1150.10">
    <property type="entry name" value="Aspartate Aminotransferase, domain 1"/>
    <property type="match status" value="1"/>
</dbReference>
<evidence type="ECO:0000256" key="2">
    <source>
        <dbReference type="ARBA" id="ARBA00037999"/>
    </source>
</evidence>
<gene>
    <name evidence="5" type="ORF">ACFQZM_26935</name>
</gene>
<dbReference type="Gene3D" id="3.40.640.10">
    <property type="entry name" value="Type I PLP-dependent aspartate aminotransferase-like (Major domain)"/>
    <property type="match status" value="1"/>
</dbReference>
<accession>A0ABW2XP39</accession>
<dbReference type="PIRSF" id="PIRSF000390">
    <property type="entry name" value="PLP_StrS"/>
    <property type="match status" value="1"/>
</dbReference>
<keyword evidence="5" id="KW-0032">Aminotransferase</keyword>
<dbReference type="Pfam" id="PF01041">
    <property type="entry name" value="DegT_DnrJ_EryC1"/>
    <property type="match status" value="1"/>
</dbReference>
<protein>
    <submittedName>
        <fullName evidence="5">DegT/DnrJ/EryC1/StrS family aminotransferase</fullName>
    </submittedName>
</protein>
<dbReference type="CDD" id="cd00616">
    <property type="entry name" value="AHBA_syn"/>
    <property type="match status" value="1"/>
</dbReference>
<evidence type="ECO:0000313" key="5">
    <source>
        <dbReference type="EMBL" id="MFD0688156.1"/>
    </source>
</evidence>
<dbReference type="SUPFAM" id="SSF53383">
    <property type="entry name" value="PLP-dependent transferases"/>
    <property type="match status" value="1"/>
</dbReference>
<dbReference type="GO" id="GO:0008483">
    <property type="term" value="F:transaminase activity"/>
    <property type="evidence" value="ECO:0007669"/>
    <property type="project" value="UniProtKB-KW"/>
</dbReference>
<comment type="caution">
    <text evidence="5">The sequence shown here is derived from an EMBL/GenBank/DDBJ whole genome shotgun (WGS) entry which is preliminary data.</text>
</comment>
<dbReference type="PANTHER" id="PTHR30244">
    <property type="entry name" value="TRANSAMINASE"/>
    <property type="match status" value="1"/>
</dbReference>
<organism evidence="5 6">
    <name type="scientific">Actinomadura fibrosa</name>
    <dbReference type="NCBI Taxonomy" id="111802"/>
    <lineage>
        <taxon>Bacteria</taxon>
        <taxon>Bacillati</taxon>
        <taxon>Actinomycetota</taxon>
        <taxon>Actinomycetes</taxon>
        <taxon>Streptosporangiales</taxon>
        <taxon>Thermomonosporaceae</taxon>
        <taxon>Actinomadura</taxon>
    </lineage>
</organism>
<dbReference type="Proteomes" id="UP001597063">
    <property type="component" value="Unassembled WGS sequence"/>
</dbReference>
<reference evidence="6" key="1">
    <citation type="journal article" date="2019" name="Int. J. Syst. Evol. Microbiol.">
        <title>The Global Catalogue of Microorganisms (GCM) 10K type strain sequencing project: providing services to taxonomists for standard genome sequencing and annotation.</title>
        <authorList>
            <consortium name="The Broad Institute Genomics Platform"/>
            <consortium name="The Broad Institute Genome Sequencing Center for Infectious Disease"/>
            <person name="Wu L."/>
            <person name="Ma J."/>
        </authorList>
    </citation>
    <scope>NUCLEOTIDE SEQUENCE [LARGE SCALE GENOMIC DNA]</scope>
    <source>
        <strain evidence="6">JCM 9371</strain>
    </source>
</reference>
<feature type="compositionally biased region" description="Gly residues" evidence="4">
    <location>
        <begin position="10"/>
        <end position="22"/>
    </location>
</feature>
<name>A0ABW2XP39_9ACTN</name>
<sequence>MTDSTANGGHPTGGGTTGGGTTGADACGEVPFVDLAAAHAEVERQVRAGFDRVLAATAFVNGEEVGAFERDYAHFTGAAHCVGVANGTDALELALRALGVGPGAEVVLPANTFIATAEAVVRAGARPVLVDVDPATLLIDPALAAAATGPSTGAIIPVHLYGRLADVRPLLELGPPVLEDAAQSQGAVPAAATDAATGGASGAIAATSFYPGKNLGAYGDAGAITTGSAELARAVRLLRDHGSDRKYHHEVVGMNSRLDTLQAVVLRAKLRRLAGWNASRRAAAARYAELLDGVPGVVLPPPAGEDHVWHLYVVRVPDRDEVARRLGELGVRTGVHYPVPVHLQPAFRRLGHGPGDFPVTEAAAAEILSLPMFPQITDEQQRRVADGLRKILD</sequence>
<evidence type="ECO:0000313" key="6">
    <source>
        <dbReference type="Proteomes" id="UP001597063"/>
    </source>
</evidence>
<comment type="similarity">
    <text evidence="2 3">Belongs to the DegT/DnrJ/EryC1 family.</text>
</comment>